<feature type="region of interest" description="Disordered" evidence="2">
    <location>
        <begin position="220"/>
        <end position="272"/>
    </location>
</feature>
<feature type="compositionally biased region" description="Polar residues" evidence="2">
    <location>
        <begin position="1040"/>
        <end position="1080"/>
    </location>
</feature>
<feature type="region of interest" description="Disordered" evidence="2">
    <location>
        <begin position="161"/>
        <end position="202"/>
    </location>
</feature>
<feature type="compositionally biased region" description="Basic residues" evidence="2">
    <location>
        <begin position="389"/>
        <end position="399"/>
    </location>
</feature>
<feature type="compositionally biased region" description="Basic and acidic residues" evidence="2">
    <location>
        <begin position="251"/>
        <end position="262"/>
    </location>
</feature>
<evidence type="ECO:0000256" key="1">
    <source>
        <dbReference type="ARBA" id="ARBA00022664"/>
    </source>
</evidence>
<dbReference type="SMART" id="SM00582">
    <property type="entry name" value="RPR"/>
    <property type="match status" value="1"/>
</dbReference>
<feature type="region of interest" description="Disordered" evidence="2">
    <location>
        <begin position="104"/>
        <end position="134"/>
    </location>
</feature>
<feature type="compositionally biased region" description="Basic and acidic residues" evidence="2">
    <location>
        <begin position="1115"/>
        <end position="1129"/>
    </location>
</feature>
<dbReference type="Gene3D" id="1.25.40.90">
    <property type="match status" value="1"/>
</dbReference>
<feature type="domain" description="CID" evidence="3">
    <location>
        <begin position="788"/>
        <end position="927"/>
    </location>
</feature>
<dbReference type="EMBL" id="KI630506">
    <property type="protein sequence ID" value="EYU38140.1"/>
    <property type="molecule type" value="Genomic_DNA"/>
</dbReference>
<feature type="compositionally biased region" description="Basic and acidic residues" evidence="2">
    <location>
        <begin position="377"/>
        <end position="388"/>
    </location>
</feature>
<dbReference type="STRING" id="4155.A0A022RGY0"/>
<feature type="region of interest" description="Disordered" evidence="2">
    <location>
        <begin position="1233"/>
        <end position="1315"/>
    </location>
</feature>
<dbReference type="PROSITE" id="PS51391">
    <property type="entry name" value="CID"/>
    <property type="match status" value="1"/>
</dbReference>
<protein>
    <recommendedName>
        <fullName evidence="3">CID domain-containing protein</fullName>
    </recommendedName>
</protein>
<dbReference type="Proteomes" id="UP000030748">
    <property type="component" value="Unassembled WGS sequence"/>
</dbReference>
<feature type="region of interest" description="Disordered" evidence="2">
    <location>
        <begin position="377"/>
        <end position="433"/>
    </location>
</feature>
<dbReference type="SUPFAM" id="SSF63748">
    <property type="entry name" value="Tudor/PWWP/MBT"/>
    <property type="match status" value="1"/>
</dbReference>
<feature type="compositionally biased region" description="Polar residues" evidence="2">
    <location>
        <begin position="172"/>
        <end position="194"/>
    </location>
</feature>
<dbReference type="PANTHER" id="PTHR12550:SF49">
    <property type="entry name" value="PROTEIN HUA2-LIKE 2-RELATED"/>
    <property type="match status" value="1"/>
</dbReference>
<feature type="compositionally biased region" description="Low complexity" evidence="2">
    <location>
        <begin position="104"/>
        <end position="121"/>
    </location>
</feature>
<evidence type="ECO:0000256" key="2">
    <source>
        <dbReference type="SAM" id="MobiDB-lite"/>
    </source>
</evidence>
<feature type="compositionally biased region" description="Basic and acidic residues" evidence="2">
    <location>
        <begin position="409"/>
        <end position="419"/>
    </location>
</feature>
<evidence type="ECO:0000313" key="5">
    <source>
        <dbReference type="Proteomes" id="UP000030748"/>
    </source>
</evidence>
<accession>A0A022RGY0</accession>
<dbReference type="GO" id="GO:0006397">
    <property type="term" value="P:mRNA processing"/>
    <property type="evidence" value="ECO:0007669"/>
    <property type="project" value="UniProtKB-KW"/>
</dbReference>
<dbReference type="InterPro" id="IPR008942">
    <property type="entry name" value="ENTH_VHS"/>
</dbReference>
<keyword evidence="5" id="KW-1185">Reference proteome</keyword>
<gene>
    <name evidence="4" type="ORF">MIMGU_mgv1a000276mg</name>
</gene>
<feature type="compositionally biased region" description="Polar residues" evidence="2">
    <location>
        <begin position="1149"/>
        <end position="1165"/>
    </location>
</feature>
<dbReference type="PANTHER" id="PTHR12550">
    <property type="entry name" value="HEPATOMA-DERIVED GROWTH FACTOR-RELATED"/>
    <property type="match status" value="1"/>
</dbReference>
<evidence type="ECO:0000313" key="4">
    <source>
        <dbReference type="EMBL" id="EYU38140.1"/>
    </source>
</evidence>
<dbReference type="InterPro" id="IPR006569">
    <property type="entry name" value="CID_dom"/>
</dbReference>
<dbReference type="Gene3D" id="2.30.30.140">
    <property type="match status" value="1"/>
</dbReference>
<dbReference type="Pfam" id="PF04818">
    <property type="entry name" value="CID"/>
    <property type="match status" value="1"/>
</dbReference>
<sequence length="1315" mass="145468">MDFCFLVPHITVLNVWLFHRLPSLNLLYCEPEKWGYPADLKKVFVHFFGSQQIAFCSPADVEEFTEEKKLSLLGRRHGKGSEFLRALNEMVDCFEKLKKQDSVTSDNTEETITTNENNSDESLTKSSNDEAPVVTVKELPSRAINDLDSLTEAAVAAAAEDETHMEAAHSDSGFTSTHVYSTRSKSDAAQSRNIGPQRRISARRLRSCLRRDSSRLKNRMLPSFINTRSSRRSGTNALQDKSLRRSKRIMKSSDDSEGHDVHSPAFISNKSIEDNDSEIMTVDSDRLSLNDGISVDSGCKSVGEEPSIVKNEGEAELSDRLDFQTNTTIVKKKRKPNRKRHRNDIIVVAKLDEVVSETKVVKTESVSLSFNGEVAERHAKEDGDEHLPLVKRARVRKGRPSPVGDEEGTSLHEEEKTSEIPESPAIQSSFPLNSKVDAPASGEYATIKRDPANSSLLNASPSRNPQYWETRKNFVDGEAALPPSKRLHRALEAMCANVAEDSQRASSCSPTVNTHSNECSSSSFVECSELSIEKTVAIELGSGQVDDHCNGDSQTSAYKLNVGLNMVVREKDVNTSTVVSDCKTSCAIATSNPDSDKVSVEHVDGADGKRLKMSPLNEHPAATDAGHQYIITNSPNIGEELSELDHHTPCLTITSNCCKNEPSDVKEATRSSDPDISQMNSASILVEQIADGSLNNDKSTPIDSADGGVRETHVEVLNTDHHLEGKVSDTRSLFLTDGPDTVARESPPSTSKCNVSASDNNICVEKTSSCRNVQSHLGKGKLAGKTSSNVELLSSFEAIIRTLTRTKEIIGRATRIAIDCAKSGLASKVLDIITRNLESESSPRKRIDLFFLVDSITQCSGSMKGKAGIYPTAIQALLSRLLLAAAPPGSFNENHRQCLKVLRVWLGRKVLPEPMIRHHIRELEALYSSHITGGSRRSCKFERPFDDPIREMEGMSVDEYGSNSRIQLPGFCMPPMLRDDDGDSDSGGKSLGAVTPEHSLKKFDGETNPVAAIEKRSHILEDVDGELEMEDVSPNCVAEFTSTSNNNTTAIDCTQMPSHQSNDRYGTPFAPQQSKETQPRSAPIHPLPPSADPKLRPSSQEPRAKQSYLPRVKPRSMDVLHHRSRDSRDSVAQLPRHMPHCTSPRRFSDQPNSNLSGRACNNSFQPVDGSHSKTGGFHLRPPNPAPSDQFSYIHQPRRDIPPPPPHPDRFHTRNAENGNFYRDRDRNIKFSHRDSIGDSWRPPLPPISGPQYHDNSRMGHVPVSYSGPPRESVYNDNRWDYPPRSINHRQFNPYRPPSGAPIPVANRGPNFWKPR</sequence>
<feature type="region of interest" description="Disordered" evidence="2">
    <location>
        <begin position="1038"/>
        <end position="1190"/>
    </location>
</feature>
<name>A0A022RGY0_ERYGU</name>
<dbReference type="GO" id="GO:0006338">
    <property type="term" value="P:chromatin remodeling"/>
    <property type="evidence" value="ECO:0000318"/>
    <property type="project" value="GO_Central"/>
</dbReference>
<dbReference type="GO" id="GO:0005634">
    <property type="term" value="C:nucleus"/>
    <property type="evidence" value="ECO:0000318"/>
    <property type="project" value="GO_Central"/>
</dbReference>
<feature type="compositionally biased region" description="Polar residues" evidence="2">
    <location>
        <begin position="224"/>
        <end position="239"/>
    </location>
</feature>
<evidence type="ECO:0000259" key="3">
    <source>
        <dbReference type="PROSITE" id="PS51391"/>
    </source>
</evidence>
<reference evidence="4 5" key="1">
    <citation type="journal article" date="2013" name="Proc. Natl. Acad. Sci. U.S.A.">
        <title>Fine-scale variation in meiotic recombination in Mimulus inferred from population shotgun sequencing.</title>
        <authorList>
            <person name="Hellsten U."/>
            <person name="Wright K.M."/>
            <person name="Jenkins J."/>
            <person name="Shu S."/>
            <person name="Yuan Y."/>
            <person name="Wessler S.R."/>
            <person name="Schmutz J."/>
            <person name="Willis J.H."/>
            <person name="Rokhsar D.S."/>
        </authorList>
    </citation>
    <scope>NUCLEOTIDE SEQUENCE [LARGE SCALE GENOMIC DNA]</scope>
    <source>
        <strain evidence="5">cv. DUN x IM62</strain>
    </source>
</reference>
<dbReference type="eggNOG" id="KOG1904">
    <property type="taxonomic scope" value="Eukaryota"/>
</dbReference>
<organism evidence="4 5">
    <name type="scientific">Erythranthe guttata</name>
    <name type="common">Yellow monkey flower</name>
    <name type="synonym">Mimulus guttatus</name>
    <dbReference type="NCBI Taxonomy" id="4155"/>
    <lineage>
        <taxon>Eukaryota</taxon>
        <taxon>Viridiplantae</taxon>
        <taxon>Streptophyta</taxon>
        <taxon>Embryophyta</taxon>
        <taxon>Tracheophyta</taxon>
        <taxon>Spermatophyta</taxon>
        <taxon>Magnoliopsida</taxon>
        <taxon>eudicotyledons</taxon>
        <taxon>Gunneridae</taxon>
        <taxon>Pentapetalae</taxon>
        <taxon>asterids</taxon>
        <taxon>lamiids</taxon>
        <taxon>Lamiales</taxon>
        <taxon>Phrymaceae</taxon>
        <taxon>Erythranthe</taxon>
    </lineage>
</organism>
<proteinExistence type="predicted"/>
<keyword evidence="1" id="KW-0507">mRNA processing</keyword>